<evidence type="ECO:0000256" key="7">
    <source>
        <dbReference type="ARBA" id="ARBA00022812"/>
    </source>
</evidence>
<evidence type="ECO:0000256" key="6">
    <source>
        <dbReference type="ARBA" id="ARBA00022692"/>
    </source>
</evidence>
<dbReference type="OrthoDB" id="24450at10239"/>
<comment type="subcellular location">
    <subcellularLocation>
        <location evidence="1">Host Golgi apparatus membrane</location>
        <topology evidence="1">Multi-pass membrane protein</topology>
    </subcellularLocation>
    <subcellularLocation>
        <location evidence="3">Host nucleus membrane</location>
        <topology evidence="3">Multi-pass membrane protein</topology>
    </subcellularLocation>
    <subcellularLocation>
        <location evidence="2">Virion</location>
    </subcellularLocation>
</comment>
<name>Q8V1P1_SHV1</name>
<keyword evidence="11 12" id="KW-0472">Membrane</keyword>
<sequence>MEDETPLLPSRGVIEEDEQSEAVDPDFADQVALSSYGLGMSDFFVCSAYSRIPPHARPVFSGRVFLFVWSALFVKPMCCVVLYFYCCAAGTYRALVTAVPCVVTYYLTLAIRGGMLYANIKRDRLPLTAPVYWTLATFLAAAGVASTAVAACETFEDRSLFAYVETVQSMWSDDPTRKRSIALVPATVASLWVMAADSVTAAANFFLARFWTRAILNTRVVF</sequence>
<dbReference type="EMBL" id="AF458647">
    <property type="protein sequence ID" value="AAL67780.1"/>
    <property type="molecule type" value="Genomic_DNA"/>
</dbReference>
<keyword evidence="7" id="KW-1040">Host Golgi apparatus</keyword>
<gene>
    <name evidence="14" type="primary">UL20</name>
</gene>
<evidence type="ECO:0000256" key="3">
    <source>
        <dbReference type="ARBA" id="ARBA00004634"/>
    </source>
</evidence>
<organismHost>
    <name type="scientific">Saimiri</name>
    <name type="common">squirrel monkeys</name>
    <dbReference type="NCBI Taxonomy" id="9520"/>
</organismHost>
<dbReference type="GO" id="GO:0044178">
    <property type="term" value="C:host cell Golgi membrane"/>
    <property type="evidence" value="ECO:0007669"/>
    <property type="project" value="UniProtKB-SubCell"/>
</dbReference>
<dbReference type="GO" id="GO:0019058">
    <property type="term" value="P:viral life cycle"/>
    <property type="evidence" value="ECO:0007669"/>
    <property type="project" value="InterPro"/>
</dbReference>
<proteinExistence type="inferred from homology"/>
<keyword evidence="10 12" id="KW-1133">Transmembrane helix</keyword>
<keyword evidence="8" id="KW-0946">Virion</keyword>
<dbReference type="EMBL" id="HM625781">
    <property type="protein sequence ID" value="ADO13808.1"/>
    <property type="molecule type" value="Genomic_DNA"/>
</dbReference>
<evidence type="ECO:0000256" key="12">
    <source>
        <dbReference type="SAM" id="Phobius"/>
    </source>
</evidence>
<evidence type="ECO:0000313" key="14">
    <source>
        <dbReference type="EMBL" id="ADO13808.1"/>
    </source>
</evidence>
<evidence type="ECO:0000256" key="11">
    <source>
        <dbReference type="ARBA" id="ARBA00023136"/>
    </source>
</evidence>
<keyword evidence="9" id="KW-1043">Host membrane</keyword>
<comment type="similarity">
    <text evidence="4">Belongs to the alphaherpesvirinae UL20 family.</text>
</comment>
<feature type="transmembrane region" description="Helical" evidence="12">
    <location>
        <begin position="131"/>
        <end position="151"/>
    </location>
</feature>
<reference evidence="13" key="1">
    <citation type="journal article" date="2003" name="Arch. Virol.">
        <title>Sequence and genetic arrangement of the UL region of the monkey B virus (Cercopithecine herpesvirus 1) genome and comparison with the UL region of other primate herpesviruses.</title>
        <authorList>
            <person name="Ohsawa K."/>
            <person name="Black D.H."/>
            <person name="Sato H."/>
            <person name="Rogers K."/>
            <person name="Eberle R."/>
        </authorList>
    </citation>
    <scope>NUCLEOTIDE SEQUENCE</scope>
</reference>
<evidence type="ECO:0000256" key="4">
    <source>
        <dbReference type="ARBA" id="ARBA00007652"/>
    </source>
</evidence>
<evidence type="ECO:0000256" key="10">
    <source>
        <dbReference type="ARBA" id="ARBA00022989"/>
    </source>
</evidence>
<dbReference type="GeneID" id="9829337"/>
<evidence type="ECO:0000256" key="5">
    <source>
        <dbReference type="ARBA" id="ARBA00022562"/>
    </source>
</evidence>
<dbReference type="Pfam" id="PF04544">
    <property type="entry name" value="Herpes_UL20"/>
    <property type="match status" value="1"/>
</dbReference>
<keyword evidence="14" id="KW-0261">Viral envelope protein</keyword>
<evidence type="ECO:0000256" key="9">
    <source>
        <dbReference type="ARBA" id="ARBA00022870"/>
    </source>
</evidence>
<keyword evidence="15" id="KW-1185">Reference proteome</keyword>
<accession>Q8V1P1</accession>
<dbReference type="RefSeq" id="YP_003933820.1">
    <property type="nucleotide sequence ID" value="NC_014567.1"/>
</dbReference>
<feature type="transmembrane region" description="Helical" evidence="12">
    <location>
        <begin position="181"/>
        <end position="207"/>
    </location>
</feature>
<feature type="transmembrane region" description="Helical" evidence="12">
    <location>
        <begin position="64"/>
        <end position="85"/>
    </location>
</feature>
<dbReference type="InterPro" id="IPR007629">
    <property type="entry name" value="Herpes_UL20"/>
</dbReference>
<evidence type="ECO:0000313" key="13">
    <source>
        <dbReference type="EMBL" id="AAL67780.1"/>
    </source>
</evidence>
<reference evidence="14 15" key="2">
    <citation type="journal article" date="2011" name="Virology">
        <title>Structure and sequence of the saimiriine herpesvirus 1 genome.</title>
        <authorList>
            <person name="Tyler S."/>
            <person name="Severini A."/>
            <person name="Black D."/>
            <person name="Walker M."/>
            <person name="Eberle R."/>
        </authorList>
    </citation>
    <scope>NUCLEOTIDE SEQUENCE [LARGE SCALE GENOMIC DNA]</scope>
    <source>
        <strain evidence="14">MV 5-4</strain>
    </source>
</reference>
<organism evidence="13">
    <name type="scientific">Saimiriine herpesvirus 1 (strain MV-5-4-PSL)</name>
    <name type="common">SaHV-1</name>
    <name type="synonym">Marmoset herpesvirus</name>
    <dbReference type="NCBI Taxonomy" id="10353"/>
    <lineage>
        <taxon>Viruses</taxon>
        <taxon>Duplodnaviria</taxon>
        <taxon>Heunggongvirae</taxon>
        <taxon>Peploviricota</taxon>
        <taxon>Herviviricetes</taxon>
        <taxon>Herpesvirales</taxon>
        <taxon>Orthoherpesviridae</taxon>
        <taxon>Alphaherpesvirinae</taxon>
        <taxon>Simplexvirus</taxon>
        <taxon>Simplexvirus saimiriinealpha1</taxon>
    </lineage>
</organism>
<evidence type="ECO:0000256" key="2">
    <source>
        <dbReference type="ARBA" id="ARBA00004328"/>
    </source>
</evidence>
<protein>
    <submittedName>
        <fullName evidence="13 14">UL20</fullName>
    </submittedName>
</protein>
<organismHost>
    <name type="scientific">Callithrix</name>
    <dbReference type="NCBI Taxonomy" id="9481"/>
</organismHost>
<keyword evidence="5" id="KW-1048">Host nucleus</keyword>
<keyword evidence="6 12" id="KW-0812">Transmembrane</keyword>
<dbReference type="Proteomes" id="UP000127069">
    <property type="component" value="Segment"/>
</dbReference>
<evidence type="ECO:0000256" key="8">
    <source>
        <dbReference type="ARBA" id="ARBA00022844"/>
    </source>
</evidence>
<evidence type="ECO:0000256" key="1">
    <source>
        <dbReference type="ARBA" id="ARBA00004252"/>
    </source>
</evidence>
<dbReference type="GO" id="GO:0044200">
    <property type="term" value="C:host cell nuclear membrane"/>
    <property type="evidence" value="ECO:0007669"/>
    <property type="project" value="UniProtKB-SubCell"/>
</dbReference>
<dbReference type="GO" id="GO:0019031">
    <property type="term" value="C:viral envelope"/>
    <property type="evidence" value="ECO:0007669"/>
    <property type="project" value="UniProtKB-KW"/>
</dbReference>
<dbReference type="KEGG" id="vg:9829337"/>
<evidence type="ECO:0000313" key="15">
    <source>
        <dbReference type="Proteomes" id="UP000127069"/>
    </source>
</evidence>
<feature type="transmembrane region" description="Helical" evidence="12">
    <location>
        <begin position="91"/>
        <end position="111"/>
    </location>
</feature>